<reference evidence="1 2" key="1">
    <citation type="submission" date="2024-11" db="EMBL/GenBank/DDBJ databases">
        <title>A near-complete genome assembly of Cinchona calisaya.</title>
        <authorList>
            <person name="Lian D.C."/>
            <person name="Zhao X.W."/>
            <person name="Wei L."/>
        </authorList>
    </citation>
    <scope>NUCLEOTIDE SEQUENCE [LARGE SCALE GENOMIC DNA]</scope>
    <source>
        <tissue evidence="1">Nenye</tissue>
    </source>
</reference>
<accession>A0ABD3AGG2</accession>
<evidence type="ECO:0000313" key="2">
    <source>
        <dbReference type="Proteomes" id="UP001630127"/>
    </source>
</evidence>
<sequence length="130" mass="14700">MADSEGLIIEEKKPPNSLVTSTNAVNCRSNFDFWPNLKPFVNGFLAGQLTFLQSYSLYCFSKEILLPLLAEAHDQHRVAKIKNLLHQCRKRIPVHFLCEATHTTALFGSFDTLTKKIEAANDGFPLTLYQ</sequence>
<organism evidence="1 2">
    <name type="scientific">Cinchona calisaya</name>
    <dbReference type="NCBI Taxonomy" id="153742"/>
    <lineage>
        <taxon>Eukaryota</taxon>
        <taxon>Viridiplantae</taxon>
        <taxon>Streptophyta</taxon>
        <taxon>Embryophyta</taxon>
        <taxon>Tracheophyta</taxon>
        <taxon>Spermatophyta</taxon>
        <taxon>Magnoliopsida</taxon>
        <taxon>eudicotyledons</taxon>
        <taxon>Gunneridae</taxon>
        <taxon>Pentapetalae</taxon>
        <taxon>asterids</taxon>
        <taxon>lamiids</taxon>
        <taxon>Gentianales</taxon>
        <taxon>Rubiaceae</taxon>
        <taxon>Cinchonoideae</taxon>
        <taxon>Cinchoneae</taxon>
        <taxon>Cinchona</taxon>
    </lineage>
</organism>
<protein>
    <submittedName>
        <fullName evidence="1">Uncharacterized protein</fullName>
    </submittedName>
</protein>
<proteinExistence type="predicted"/>
<comment type="caution">
    <text evidence="1">The sequence shown here is derived from an EMBL/GenBank/DDBJ whole genome shotgun (WGS) entry which is preliminary data.</text>
</comment>
<gene>
    <name evidence="1" type="ORF">ACH5RR_010046</name>
</gene>
<dbReference type="AlphaFoldDB" id="A0ABD3AGG2"/>
<dbReference type="EMBL" id="JBJUIK010000004">
    <property type="protein sequence ID" value="KAL3530724.1"/>
    <property type="molecule type" value="Genomic_DNA"/>
</dbReference>
<dbReference type="Proteomes" id="UP001630127">
    <property type="component" value="Unassembled WGS sequence"/>
</dbReference>
<name>A0ABD3AGG2_9GENT</name>
<keyword evidence="2" id="KW-1185">Reference proteome</keyword>
<evidence type="ECO:0000313" key="1">
    <source>
        <dbReference type="EMBL" id="KAL3530724.1"/>
    </source>
</evidence>